<dbReference type="PANTHER" id="PTHR43005">
    <property type="entry name" value="BLR7065 PROTEIN"/>
    <property type="match status" value="1"/>
</dbReference>
<dbReference type="EMBL" id="FPBO01000013">
    <property type="protein sequence ID" value="SFU89804.1"/>
    <property type="molecule type" value="Genomic_DNA"/>
</dbReference>
<evidence type="ECO:0000256" key="2">
    <source>
        <dbReference type="ARBA" id="ARBA00022448"/>
    </source>
</evidence>
<dbReference type="Proteomes" id="UP000199391">
    <property type="component" value="Unassembled WGS sequence"/>
</dbReference>
<dbReference type="RefSeq" id="WP_093556504.1">
    <property type="nucleotide sequence ID" value="NZ_FPBO01000013.1"/>
</dbReference>
<dbReference type="InterPro" id="IPR035906">
    <property type="entry name" value="MetI-like_sf"/>
</dbReference>
<accession>A0A1I7JX91</accession>
<name>A0A1I7JX91_9BURK</name>
<evidence type="ECO:0000256" key="3">
    <source>
        <dbReference type="ARBA" id="ARBA00022475"/>
    </source>
</evidence>
<evidence type="ECO:0000313" key="10">
    <source>
        <dbReference type="Proteomes" id="UP000199391"/>
    </source>
</evidence>
<sequence>MKHEAHISELAVTPRAASRGAMASRRARTAWLLLAPMMAVLVAVAGWPLLRSIWFSLTDASLTGVGRPQFIGFANYLALDEGEWIGLLADPDWWRAVWNTFRFAAISVSIEVALGTVFALVLNASFPGRGLVRAAVLVPWAVPTIVSARIWGWMLNDQFGVVNHVLLDLGWIGQPLAWTADPHLSMLSVVLVDVWKTTPFMTLMILAALQMLPSDCYEAARVDGVSPWQVFWRITLPLIKPALVVAVIFRTLDALRVFDVIYVLSSNNQSTMSMSIYARQQLVDFQDVGYGSAASTLLFLLIATCVALYMVLGKVRMSKEN</sequence>
<keyword evidence="4 7" id="KW-0812">Transmembrane</keyword>
<keyword evidence="3" id="KW-1003">Cell membrane</keyword>
<feature type="transmembrane region" description="Helical" evidence="7">
    <location>
        <begin position="101"/>
        <end position="122"/>
    </location>
</feature>
<evidence type="ECO:0000256" key="5">
    <source>
        <dbReference type="ARBA" id="ARBA00022989"/>
    </source>
</evidence>
<dbReference type="GO" id="GO:0055085">
    <property type="term" value="P:transmembrane transport"/>
    <property type="evidence" value="ECO:0007669"/>
    <property type="project" value="InterPro"/>
</dbReference>
<keyword evidence="10" id="KW-1185">Reference proteome</keyword>
<dbReference type="Pfam" id="PF00528">
    <property type="entry name" value="BPD_transp_1"/>
    <property type="match status" value="1"/>
</dbReference>
<keyword evidence="5 7" id="KW-1133">Transmembrane helix</keyword>
<dbReference type="GO" id="GO:0005886">
    <property type="term" value="C:plasma membrane"/>
    <property type="evidence" value="ECO:0007669"/>
    <property type="project" value="UniProtKB-SubCell"/>
</dbReference>
<evidence type="ECO:0000259" key="8">
    <source>
        <dbReference type="PROSITE" id="PS50928"/>
    </source>
</evidence>
<evidence type="ECO:0000256" key="7">
    <source>
        <dbReference type="RuleBase" id="RU363032"/>
    </source>
</evidence>
<proteinExistence type="inferred from homology"/>
<keyword evidence="2 7" id="KW-0813">Transport</keyword>
<dbReference type="CDD" id="cd06261">
    <property type="entry name" value="TM_PBP2"/>
    <property type="match status" value="1"/>
</dbReference>
<dbReference type="AlphaFoldDB" id="A0A1I7JX91"/>
<evidence type="ECO:0000313" key="9">
    <source>
        <dbReference type="EMBL" id="SFU89804.1"/>
    </source>
</evidence>
<comment type="similarity">
    <text evidence="7">Belongs to the binding-protein-dependent transport system permease family.</text>
</comment>
<reference evidence="10" key="1">
    <citation type="submission" date="2016-10" db="EMBL/GenBank/DDBJ databases">
        <authorList>
            <person name="Varghese N."/>
            <person name="Submissions S."/>
        </authorList>
    </citation>
    <scope>NUCLEOTIDE SEQUENCE [LARGE SCALE GENOMIC DNA]</scope>
    <source>
        <strain evidence="10">CGMCC 1.11014</strain>
    </source>
</reference>
<keyword evidence="6 7" id="KW-0472">Membrane</keyword>
<dbReference type="PROSITE" id="PS50928">
    <property type="entry name" value="ABC_TM1"/>
    <property type="match status" value="1"/>
</dbReference>
<dbReference type="PANTHER" id="PTHR43005:SF2">
    <property type="entry name" value="INTEGRAL MEMBRANE SUGAR TRANSPORT PROTEIN"/>
    <property type="match status" value="1"/>
</dbReference>
<evidence type="ECO:0000256" key="6">
    <source>
        <dbReference type="ARBA" id="ARBA00023136"/>
    </source>
</evidence>
<feature type="transmembrane region" description="Helical" evidence="7">
    <location>
        <begin position="230"/>
        <end position="249"/>
    </location>
</feature>
<dbReference type="InterPro" id="IPR000515">
    <property type="entry name" value="MetI-like"/>
</dbReference>
<evidence type="ECO:0000256" key="1">
    <source>
        <dbReference type="ARBA" id="ARBA00004651"/>
    </source>
</evidence>
<protein>
    <submittedName>
        <fullName evidence="9">Carbohydrate ABC transporter membrane protein 1, CUT1 family</fullName>
    </submittedName>
</protein>
<feature type="transmembrane region" description="Helical" evidence="7">
    <location>
        <begin position="290"/>
        <end position="312"/>
    </location>
</feature>
<dbReference type="OrthoDB" id="8585214at2"/>
<dbReference type="STRING" id="1035707.SAMN05216552_1013130"/>
<feature type="transmembrane region" description="Helical" evidence="7">
    <location>
        <begin position="186"/>
        <end position="209"/>
    </location>
</feature>
<feature type="domain" description="ABC transmembrane type-1" evidence="8">
    <location>
        <begin position="97"/>
        <end position="311"/>
    </location>
</feature>
<comment type="subcellular location">
    <subcellularLocation>
        <location evidence="1 7">Cell membrane</location>
        <topology evidence="1 7">Multi-pass membrane protein</topology>
    </subcellularLocation>
</comment>
<organism evidence="9 10">
    <name type="scientific">Pseudoduganella namucuonensis</name>
    <dbReference type="NCBI Taxonomy" id="1035707"/>
    <lineage>
        <taxon>Bacteria</taxon>
        <taxon>Pseudomonadati</taxon>
        <taxon>Pseudomonadota</taxon>
        <taxon>Betaproteobacteria</taxon>
        <taxon>Burkholderiales</taxon>
        <taxon>Oxalobacteraceae</taxon>
        <taxon>Telluria group</taxon>
        <taxon>Pseudoduganella</taxon>
    </lineage>
</organism>
<gene>
    <name evidence="9" type="ORF">SAMN05216552_1013130</name>
</gene>
<dbReference type="Gene3D" id="1.10.3720.10">
    <property type="entry name" value="MetI-like"/>
    <property type="match status" value="1"/>
</dbReference>
<feature type="transmembrane region" description="Helical" evidence="7">
    <location>
        <begin position="29"/>
        <end position="50"/>
    </location>
</feature>
<dbReference type="SUPFAM" id="SSF161098">
    <property type="entry name" value="MetI-like"/>
    <property type="match status" value="1"/>
</dbReference>
<evidence type="ECO:0000256" key="4">
    <source>
        <dbReference type="ARBA" id="ARBA00022692"/>
    </source>
</evidence>
<feature type="transmembrane region" description="Helical" evidence="7">
    <location>
        <begin position="134"/>
        <end position="154"/>
    </location>
</feature>